<dbReference type="OrthoDB" id="10050052at2759"/>
<evidence type="ECO:0000256" key="2">
    <source>
        <dbReference type="PROSITE-ProRule" id="PRU00047"/>
    </source>
</evidence>
<proteinExistence type="predicted"/>
<accession>A0A8S3S0I6</accession>
<dbReference type="SMART" id="SM00343">
    <property type="entry name" value="ZnF_C2HC"/>
    <property type="match status" value="2"/>
</dbReference>
<evidence type="ECO:0000256" key="1">
    <source>
        <dbReference type="ARBA" id="ARBA00023125"/>
    </source>
</evidence>
<keyword evidence="2" id="KW-0863">Zinc-finger</keyword>
<evidence type="ECO:0000313" key="5">
    <source>
        <dbReference type="Proteomes" id="UP000683360"/>
    </source>
</evidence>
<dbReference type="SUPFAM" id="SSF57756">
    <property type="entry name" value="Retrovirus zinc finger-like domains"/>
    <property type="match status" value="1"/>
</dbReference>
<dbReference type="SUPFAM" id="SSF52266">
    <property type="entry name" value="SGNH hydrolase"/>
    <property type="match status" value="1"/>
</dbReference>
<feature type="domain" description="CCHC-type" evidence="3">
    <location>
        <begin position="114"/>
        <end position="127"/>
    </location>
</feature>
<keyword evidence="2" id="KW-0862">Zinc</keyword>
<dbReference type="AlphaFoldDB" id="A0A8S3S0I6"/>
<evidence type="ECO:0000313" key="4">
    <source>
        <dbReference type="EMBL" id="CAG2212096.1"/>
    </source>
</evidence>
<keyword evidence="2" id="KW-0479">Metal-binding</keyword>
<protein>
    <submittedName>
        <fullName evidence="4">CNBP</fullName>
    </submittedName>
</protein>
<dbReference type="GO" id="GO:0008270">
    <property type="term" value="F:zinc ion binding"/>
    <property type="evidence" value="ECO:0007669"/>
    <property type="project" value="UniProtKB-KW"/>
</dbReference>
<dbReference type="SUPFAM" id="SSF47823">
    <property type="entry name" value="lambda integrase-like, N-terminal domain"/>
    <property type="match status" value="1"/>
</dbReference>
<dbReference type="Proteomes" id="UP000683360">
    <property type="component" value="Unassembled WGS sequence"/>
</dbReference>
<organism evidence="4 5">
    <name type="scientific">Mytilus edulis</name>
    <name type="common">Blue mussel</name>
    <dbReference type="NCBI Taxonomy" id="6550"/>
    <lineage>
        <taxon>Eukaryota</taxon>
        <taxon>Metazoa</taxon>
        <taxon>Spiralia</taxon>
        <taxon>Lophotrochozoa</taxon>
        <taxon>Mollusca</taxon>
        <taxon>Bivalvia</taxon>
        <taxon>Autobranchia</taxon>
        <taxon>Pteriomorphia</taxon>
        <taxon>Mytilida</taxon>
        <taxon>Mytiloidea</taxon>
        <taxon>Mytilidae</taxon>
        <taxon>Mytilinae</taxon>
        <taxon>Mytilus</taxon>
    </lineage>
</organism>
<keyword evidence="1" id="KW-0238">DNA-binding</keyword>
<evidence type="ECO:0000259" key="3">
    <source>
        <dbReference type="PROSITE" id="PS50158"/>
    </source>
</evidence>
<dbReference type="InterPro" id="IPR001878">
    <property type="entry name" value="Znf_CCHC"/>
</dbReference>
<name>A0A8S3S0I6_MYTED</name>
<dbReference type="PROSITE" id="PS50158">
    <property type="entry name" value="ZF_CCHC"/>
    <property type="match status" value="1"/>
</dbReference>
<dbReference type="Gene3D" id="4.10.60.10">
    <property type="entry name" value="Zinc finger, CCHC-type"/>
    <property type="match status" value="1"/>
</dbReference>
<comment type="caution">
    <text evidence="4">The sequence shown here is derived from an EMBL/GenBank/DDBJ whole genome shotgun (WGS) entry which is preliminary data.</text>
</comment>
<dbReference type="EMBL" id="CAJPWZ010001288">
    <property type="protein sequence ID" value="CAG2212096.1"/>
    <property type="molecule type" value="Genomic_DNA"/>
</dbReference>
<sequence>MSDITISGHISKFGDIVHGSLRRGIIKDKNIETGTRNALTKCIPVTLIVTKFGRFSVRVFAYNNKTECPYCMKTDHPSYRCANKHSCQNQAARSTQQYSMATYNKDCPHPEKLCFWCGKEGHIQKDCQTDDQELYGDYVHDIQEGRDANKDDSFTEDNNTEEVIIELNKTTERTNDISKHRSDTEQITANLTTCIDTVKTKYPNARIGTSSILPRRGISAVSTTKGYYQSFLRWNNWPASNRIENGYTVPAKAFYVAIYLAVLTHSRNTVSPVEQPFYSLQWIHSLIGSSCLPTNSSLVINLLEDVKRSLAISTNIKEPVSVELLHIMWVAMFSFGDLYNQRI</sequence>
<dbReference type="InterPro" id="IPR036875">
    <property type="entry name" value="Znf_CCHC_sf"/>
</dbReference>
<dbReference type="InterPro" id="IPR010998">
    <property type="entry name" value="Integrase_recombinase_N"/>
</dbReference>
<gene>
    <name evidence="4" type="ORF">MEDL_26084</name>
</gene>
<dbReference type="Gene3D" id="1.10.150.130">
    <property type="match status" value="1"/>
</dbReference>
<dbReference type="GO" id="GO:0003677">
    <property type="term" value="F:DNA binding"/>
    <property type="evidence" value="ECO:0007669"/>
    <property type="project" value="UniProtKB-KW"/>
</dbReference>
<reference evidence="4" key="1">
    <citation type="submission" date="2021-03" db="EMBL/GenBank/DDBJ databases">
        <authorList>
            <person name="Bekaert M."/>
        </authorList>
    </citation>
    <scope>NUCLEOTIDE SEQUENCE</scope>
</reference>
<keyword evidence="5" id="KW-1185">Reference proteome</keyword>